<name>F8KV33_PARAV</name>
<dbReference type="EMBL" id="FR872580">
    <property type="protein sequence ID" value="CCB85108.1"/>
    <property type="molecule type" value="Genomic_DNA"/>
</dbReference>
<dbReference type="AlphaFoldDB" id="F8KV33"/>
<reference key="1">
    <citation type="journal article" date="2011" name="Mol. Biol. Evol.">
        <title>Unity in variety -- the pan-genome of the Chlamydiae.</title>
        <authorList>
            <person name="Collingro A."/>
            <person name="Tischler P."/>
            <person name="Weinmaier T."/>
            <person name="Penz T."/>
            <person name="Heinz E."/>
            <person name="Brunham R.C."/>
            <person name="Read T.D."/>
            <person name="Bavoil P.M."/>
            <person name="Sachse K."/>
            <person name="Kahane S."/>
            <person name="Friedman M.G."/>
            <person name="Rattei T."/>
            <person name="Myers G.S.A."/>
            <person name="Horn M."/>
        </authorList>
    </citation>
    <scope>NUCLEOTIDE SEQUENCE</scope>
    <source>
        <strain>UV7</strain>
    </source>
</reference>
<organism evidence="1 2">
    <name type="scientific">Parachlamydia acanthamoebae (strain UV7)</name>
    <dbReference type="NCBI Taxonomy" id="765952"/>
    <lineage>
        <taxon>Bacteria</taxon>
        <taxon>Pseudomonadati</taxon>
        <taxon>Chlamydiota</taxon>
        <taxon>Chlamydiia</taxon>
        <taxon>Parachlamydiales</taxon>
        <taxon>Parachlamydiaceae</taxon>
        <taxon>Parachlamydia</taxon>
    </lineage>
</organism>
<proteinExistence type="predicted"/>
<dbReference type="HOGENOM" id="CLU_3419076_0_0_0"/>
<keyword evidence="2" id="KW-1185">Reference proteome</keyword>
<dbReference type="KEGG" id="puv:PUV_01580"/>
<dbReference type="STRING" id="765952.PUV_01580"/>
<reference evidence="1 2" key="2">
    <citation type="journal article" date="2011" name="Mol. Biol. Evol.">
        <title>Unity in variety--the pan-genome of the Chlamydiae.</title>
        <authorList>
            <person name="Collingro A."/>
            <person name="Tischler P."/>
            <person name="Weinmaier T."/>
            <person name="Penz T."/>
            <person name="Heinz E."/>
            <person name="Brunham R.C."/>
            <person name="Read T.D."/>
            <person name="Bavoil P.M."/>
            <person name="Sachse K."/>
            <person name="Kahane S."/>
            <person name="Friedman M.G."/>
            <person name="Rattei T."/>
            <person name="Myers G.S."/>
            <person name="Horn M."/>
        </authorList>
    </citation>
    <scope>NUCLEOTIDE SEQUENCE [LARGE SCALE GENOMIC DNA]</scope>
    <source>
        <strain evidence="2">UV7</strain>
    </source>
</reference>
<dbReference type="Proteomes" id="UP000000495">
    <property type="component" value="Chromosome"/>
</dbReference>
<gene>
    <name evidence="1" type="ordered locus">PUV_01580</name>
</gene>
<accession>F8KV33</accession>
<evidence type="ECO:0000313" key="1">
    <source>
        <dbReference type="EMBL" id="CCB85108.1"/>
    </source>
</evidence>
<protein>
    <submittedName>
        <fullName evidence="1">Uncharacterized protein</fullName>
    </submittedName>
</protein>
<evidence type="ECO:0000313" key="2">
    <source>
        <dbReference type="Proteomes" id="UP000000495"/>
    </source>
</evidence>
<sequence>MNSFLSNLKEQFFLFYKKVFLQYGC</sequence>